<dbReference type="InterPro" id="IPR036425">
    <property type="entry name" value="MoaB/Mog-like_dom_sf"/>
</dbReference>
<keyword evidence="4" id="KW-1185">Reference proteome</keyword>
<dbReference type="AlphaFoldDB" id="W9Y8U9"/>
<evidence type="ECO:0000259" key="2">
    <source>
        <dbReference type="SMART" id="SM00852"/>
    </source>
</evidence>
<feature type="compositionally biased region" description="Acidic residues" evidence="1">
    <location>
        <begin position="326"/>
        <end position="335"/>
    </location>
</feature>
<dbReference type="GeneID" id="19164066"/>
<dbReference type="EMBL" id="AMWN01000011">
    <property type="protein sequence ID" value="EXJ78819.1"/>
    <property type="molecule type" value="Genomic_DNA"/>
</dbReference>
<dbReference type="Pfam" id="PF24102">
    <property type="entry name" value="FLAD1_M"/>
    <property type="match status" value="1"/>
</dbReference>
<dbReference type="CDD" id="cd00885">
    <property type="entry name" value="cinA"/>
    <property type="match status" value="1"/>
</dbReference>
<evidence type="ECO:0000256" key="1">
    <source>
        <dbReference type="SAM" id="MobiDB-lite"/>
    </source>
</evidence>
<organism evidence="3 4">
    <name type="scientific">Capronia coronata CBS 617.96</name>
    <dbReference type="NCBI Taxonomy" id="1182541"/>
    <lineage>
        <taxon>Eukaryota</taxon>
        <taxon>Fungi</taxon>
        <taxon>Dikarya</taxon>
        <taxon>Ascomycota</taxon>
        <taxon>Pezizomycotina</taxon>
        <taxon>Eurotiomycetes</taxon>
        <taxon>Chaetothyriomycetidae</taxon>
        <taxon>Chaetothyriales</taxon>
        <taxon>Herpotrichiellaceae</taxon>
        <taxon>Capronia</taxon>
    </lineage>
</organism>
<dbReference type="PANTHER" id="PTHR47675">
    <property type="entry name" value="MOLYBDOPTERIN BINDING DOMAIN PROTEIN (AFU_ORTHOLOGUE AFUA_5G11210)"/>
    <property type="match status" value="1"/>
</dbReference>
<sequence>MFSRLSQLARHLSRPLPNYAHRSAAAYSTSSSSSSSSSSNMTSSSSNVEATSTPQKNMISTAGCIIIGDEVLGGKTVDTNSAYFARWCFSLGMQLKRIEVIPDDEDDIMEAARRMSKNYDFVVTSGGIGPTHDDITYQSIAKAFGLELKLHDKTVEKMKKYSRPHKSQPNFSWDTPSPALTAKLRMAQLPYDPNIPDEDQVLFVKEDLWVPVSVVNGNIHILPGVPRIFETILDSLKPRVLPRLKDPEGKGMYRMLFSTPLAESEVADYLTQLAARVEPKGVKVGSYPRWGKNKNVVTLVGSDREFMDSLEAEVARGVQGVRVQVEGEDDTDDEADVKKGKAS</sequence>
<proteinExistence type="predicted"/>
<dbReference type="Pfam" id="PF00994">
    <property type="entry name" value="MoCF_biosynth"/>
    <property type="match status" value="1"/>
</dbReference>
<protein>
    <recommendedName>
        <fullName evidence="2">MoaB/Mog domain-containing protein</fullName>
    </recommendedName>
</protein>
<name>W9Y8U9_9EURO</name>
<accession>W9Y8U9</accession>
<dbReference type="Proteomes" id="UP000019484">
    <property type="component" value="Unassembled WGS sequence"/>
</dbReference>
<comment type="caution">
    <text evidence="3">The sequence shown here is derived from an EMBL/GenBank/DDBJ whole genome shotgun (WGS) entry which is preliminary data.</text>
</comment>
<dbReference type="Gene3D" id="3.40.980.10">
    <property type="entry name" value="MoaB/Mog-like domain"/>
    <property type="match status" value="1"/>
</dbReference>
<dbReference type="InterPro" id="IPR001453">
    <property type="entry name" value="MoaB/Mog_dom"/>
</dbReference>
<dbReference type="PANTHER" id="PTHR47675:SF1">
    <property type="entry name" value="MOLYBDOPTERIN BINDING DOMAIN PROTEIN (AFU_ORTHOLOGUE AFUA_5G11210)"/>
    <property type="match status" value="1"/>
</dbReference>
<dbReference type="RefSeq" id="XP_007728267.1">
    <property type="nucleotide sequence ID" value="XM_007730077.1"/>
</dbReference>
<feature type="compositionally biased region" description="Low complexity" evidence="1">
    <location>
        <begin position="29"/>
        <end position="47"/>
    </location>
</feature>
<feature type="region of interest" description="Disordered" evidence="1">
    <location>
        <begin position="323"/>
        <end position="343"/>
    </location>
</feature>
<feature type="region of interest" description="Disordered" evidence="1">
    <location>
        <begin position="29"/>
        <end position="53"/>
    </location>
</feature>
<dbReference type="OrthoDB" id="448496at2759"/>
<dbReference type="GO" id="GO:0047884">
    <property type="term" value="F:FAD diphosphatase activity"/>
    <property type="evidence" value="ECO:0007669"/>
    <property type="project" value="TreeGrafter"/>
</dbReference>
<dbReference type="SUPFAM" id="SSF53218">
    <property type="entry name" value="Molybdenum cofactor biosynthesis proteins"/>
    <property type="match status" value="1"/>
</dbReference>
<dbReference type="HOGENOM" id="CLU_030805_0_0_1"/>
<reference evidence="3 4" key="1">
    <citation type="submission" date="2013-03" db="EMBL/GenBank/DDBJ databases">
        <title>The Genome Sequence of Capronia coronata CBS 617.96.</title>
        <authorList>
            <consortium name="The Broad Institute Genomics Platform"/>
            <person name="Cuomo C."/>
            <person name="de Hoog S."/>
            <person name="Gorbushina A."/>
            <person name="Walker B."/>
            <person name="Young S.K."/>
            <person name="Zeng Q."/>
            <person name="Gargeya S."/>
            <person name="Fitzgerald M."/>
            <person name="Haas B."/>
            <person name="Abouelleil A."/>
            <person name="Allen A.W."/>
            <person name="Alvarado L."/>
            <person name="Arachchi H.M."/>
            <person name="Berlin A.M."/>
            <person name="Chapman S.B."/>
            <person name="Gainer-Dewar J."/>
            <person name="Goldberg J."/>
            <person name="Griggs A."/>
            <person name="Gujja S."/>
            <person name="Hansen M."/>
            <person name="Howarth C."/>
            <person name="Imamovic A."/>
            <person name="Ireland A."/>
            <person name="Larimer J."/>
            <person name="McCowan C."/>
            <person name="Murphy C."/>
            <person name="Pearson M."/>
            <person name="Poon T.W."/>
            <person name="Priest M."/>
            <person name="Roberts A."/>
            <person name="Saif S."/>
            <person name="Shea T."/>
            <person name="Sisk P."/>
            <person name="Sykes S."/>
            <person name="Wortman J."/>
            <person name="Nusbaum C."/>
            <person name="Birren B."/>
        </authorList>
    </citation>
    <scope>NUCLEOTIDE SEQUENCE [LARGE SCALE GENOMIC DNA]</scope>
    <source>
        <strain evidence="3 4">CBS 617.96</strain>
    </source>
</reference>
<dbReference type="STRING" id="1182541.W9Y8U9"/>
<evidence type="ECO:0000313" key="4">
    <source>
        <dbReference type="Proteomes" id="UP000019484"/>
    </source>
</evidence>
<dbReference type="GO" id="GO:0042726">
    <property type="term" value="P:flavin-containing compound metabolic process"/>
    <property type="evidence" value="ECO:0007669"/>
    <property type="project" value="TreeGrafter"/>
</dbReference>
<evidence type="ECO:0000313" key="3">
    <source>
        <dbReference type="EMBL" id="EXJ78819.1"/>
    </source>
</evidence>
<dbReference type="InterPro" id="IPR056596">
    <property type="entry name" value="FLAD1_M"/>
</dbReference>
<dbReference type="eggNOG" id="KOG2644">
    <property type="taxonomic scope" value="Eukaryota"/>
</dbReference>
<gene>
    <name evidence="3" type="ORF">A1O1_09221</name>
</gene>
<feature type="domain" description="MoaB/Mog" evidence="2">
    <location>
        <begin position="63"/>
        <end position="243"/>
    </location>
</feature>
<dbReference type="SMART" id="SM00852">
    <property type="entry name" value="MoCF_biosynth"/>
    <property type="match status" value="1"/>
</dbReference>